<dbReference type="InterPro" id="IPR020945">
    <property type="entry name" value="DMSO/NO3_reduct_chaperone"/>
</dbReference>
<accession>A0A238WL81</accession>
<dbReference type="InterPro" id="IPR036411">
    <property type="entry name" value="TorD-like_sf"/>
</dbReference>
<gene>
    <name evidence="2" type="ORF">SAMN06264855_108110</name>
</gene>
<keyword evidence="3" id="KW-1185">Reference proteome</keyword>
<evidence type="ECO:0000256" key="1">
    <source>
        <dbReference type="SAM" id="MobiDB-lite"/>
    </source>
</evidence>
<dbReference type="RefSeq" id="WP_089384785.1">
    <property type="nucleotide sequence ID" value="NZ_FZNQ01000008.1"/>
</dbReference>
<sequence>MTGVKPERQPVSDGGPDGSMPSEPIVELHTLLARCVAHPDDATVEAIRSGELIDRILDRAAAVGLDLDRPSLPDRPREAYLRTFEGFDGDAYAPPAESVYEPWWDGTERGLLSGPPAHDMRRRYDAAGIDTPDAYPADHLALELEYAGLLLENGDPAEYHAFREVHFGWLPALRDRVNRTSEVAFHRWAVDTIVRLVDRVTAEVAAESEGNDHDE</sequence>
<dbReference type="EMBL" id="FZNQ01000008">
    <property type="protein sequence ID" value="SNR47178.1"/>
    <property type="molecule type" value="Genomic_DNA"/>
</dbReference>
<evidence type="ECO:0000313" key="2">
    <source>
        <dbReference type="EMBL" id="SNR47178.1"/>
    </source>
</evidence>
<evidence type="ECO:0000313" key="3">
    <source>
        <dbReference type="Proteomes" id="UP000198397"/>
    </source>
</evidence>
<dbReference type="SUPFAM" id="SSF89155">
    <property type="entry name" value="TorD-like"/>
    <property type="match status" value="1"/>
</dbReference>
<organism evidence="2 3">
    <name type="scientific">Halorubrum vacuolatum</name>
    <name type="common">Natronobacterium vacuolatum</name>
    <dbReference type="NCBI Taxonomy" id="63740"/>
    <lineage>
        <taxon>Archaea</taxon>
        <taxon>Methanobacteriati</taxon>
        <taxon>Methanobacteriota</taxon>
        <taxon>Stenosarchaea group</taxon>
        <taxon>Halobacteria</taxon>
        <taxon>Halobacteriales</taxon>
        <taxon>Haloferacaceae</taxon>
        <taxon>Halorubrum</taxon>
    </lineage>
</organism>
<feature type="compositionally biased region" description="Basic and acidic residues" evidence="1">
    <location>
        <begin position="1"/>
        <end position="10"/>
    </location>
</feature>
<name>A0A238WL81_HALVU</name>
<dbReference type="Pfam" id="PF02613">
    <property type="entry name" value="Nitrate_red_del"/>
    <property type="match status" value="1"/>
</dbReference>
<protein>
    <submittedName>
        <fullName evidence="2">Nitrate reductase delta subunit</fullName>
    </submittedName>
</protein>
<reference evidence="2 3" key="1">
    <citation type="submission" date="2017-06" db="EMBL/GenBank/DDBJ databases">
        <authorList>
            <person name="Kim H.J."/>
            <person name="Triplett B.A."/>
        </authorList>
    </citation>
    <scope>NUCLEOTIDE SEQUENCE [LARGE SCALE GENOMIC DNA]</scope>
    <source>
        <strain evidence="2 3">DSM 8800</strain>
    </source>
</reference>
<proteinExistence type="predicted"/>
<dbReference type="AlphaFoldDB" id="A0A238WL81"/>
<dbReference type="Gene3D" id="1.10.3480.10">
    <property type="entry name" value="TorD-like"/>
    <property type="match status" value="1"/>
</dbReference>
<dbReference type="OrthoDB" id="204635at2157"/>
<dbReference type="Proteomes" id="UP000198397">
    <property type="component" value="Unassembled WGS sequence"/>
</dbReference>
<feature type="region of interest" description="Disordered" evidence="1">
    <location>
        <begin position="1"/>
        <end position="23"/>
    </location>
</feature>